<comment type="caution">
    <text evidence="3">The sequence shown here is derived from an EMBL/GenBank/DDBJ whole genome shotgun (WGS) entry which is preliminary data.</text>
</comment>
<evidence type="ECO:0000259" key="2">
    <source>
        <dbReference type="Pfam" id="PF08327"/>
    </source>
</evidence>
<dbReference type="Pfam" id="PF08327">
    <property type="entry name" value="AHSA1"/>
    <property type="match status" value="1"/>
</dbReference>
<name>A0ABN1TYG1_9ACTN</name>
<comment type="similarity">
    <text evidence="1">Belongs to the AHA1 family.</text>
</comment>
<protein>
    <submittedName>
        <fullName evidence="3">SRPBCC domain-containing protein</fullName>
    </submittedName>
</protein>
<accession>A0ABN1TYG1</accession>
<dbReference type="CDD" id="cd08893">
    <property type="entry name" value="SRPBCC_CalC_Aha1-like_GntR-HTH"/>
    <property type="match status" value="1"/>
</dbReference>
<organism evidence="3 4">
    <name type="scientific">Kitasatospora arboriphila</name>
    <dbReference type="NCBI Taxonomy" id="258052"/>
    <lineage>
        <taxon>Bacteria</taxon>
        <taxon>Bacillati</taxon>
        <taxon>Actinomycetota</taxon>
        <taxon>Actinomycetes</taxon>
        <taxon>Kitasatosporales</taxon>
        <taxon>Streptomycetaceae</taxon>
        <taxon>Kitasatospora</taxon>
    </lineage>
</organism>
<reference evidence="3 4" key="1">
    <citation type="journal article" date="2019" name="Int. J. Syst. Evol. Microbiol.">
        <title>The Global Catalogue of Microorganisms (GCM) 10K type strain sequencing project: providing services to taxonomists for standard genome sequencing and annotation.</title>
        <authorList>
            <consortium name="The Broad Institute Genomics Platform"/>
            <consortium name="The Broad Institute Genome Sequencing Center for Infectious Disease"/>
            <person name="Wu L."/>
            <person name="Ma J."/>
        </authorList>
    </citation>
    <scope>NUCLEOTIDE SEQUENCE [LARGE SCALE GENOMIC DNA]</scope>
    <source>
        <strain evidence="3 4">JCM 13002</strain>
    </source>
</reference>
<evidence type="ECO:0000313" key="4">
    <source>
        <dbReference type="Proteomes" id="UP001499987"/>
    </source>
</evidence>
<proteinExistence type="inferred from homology"/>
<keyword evidence="4" id="KW-1185">Reference proteome</keyword>
<dbReference type="Proteomes" id="UP001499987">
    <property type="component" value="Unassembled WGS sequence"/>
</dbReference>
<dbReference type="InterPro" id="IPR013538">
    <property type="entry name" value="ASHA1/2-like_C"/>
</dbReference>
<evidence type="ECO:0000313" key="3">
    <source>
        <dbReference type="EMBL" id="GAA1107146.1"/>
    </source>
</evidence>
<dbReference type="EMBL" id="BAAALD010000069">
    <property type="protein sequence ID" value="GAA1107146.1"/>
    <property type="molecule type" value="Genomic_DNA"/>
</dbReference>
<dbReference type="Gene3D" id="3.30.530.20">
    <property type="match status" value="1"/>
</dbReference>
<dbReference type="SUPFAM" id="SSF55961">
    <property type="entry name" value="Bet v1-like"/>
    <property type="match status" value="1"/>
</dbReference>
<dbReference type="RefSeq" id="WP_344626511.1">
    <property type="nucleotide sequence ID" value="NZ_BAAALD010000069.1"/>
</dbReference>
<sequence>MSGTDSAATTQVYRVYIKAAPEKVWDAITKPEWTDRYGYGGLTDYDFTPGAPYRTLPGPAMVEGAKAMGFPVPETVVDGEVVEADPPRKLVLTWRMAMDPQLAAEGFTRVTYELAEKDGSTRLTVTHELAGAPQLAALVSGAHDDEQMGGGGGWSWVLSDLKSLLETGKTLAQ</sequence>
<feature type="domain" description="Activator of Hsp90 ATPase homologue 1/2-like C-terminal" evidence="2">
    <location>
        <begin position="18"/>
        <end position="166"/>
    </location>
</feature>
<dbReference type="InterPro" id="IPR023393">
    <property type="entry name" value="START-like_dom_sf"/>
</dbReference>
<gene>
    <name evidence="3" type="ORF">GCM10009663_56410</name>
</gene>
<evidence type="ECO:0000256" key="1">
    <source>
        <dbReference type="ARBA" id="ARBA00006817"/>
    </source>
</evidence>